<keyword evidence="2" id="KW-1185">Reference proteome</keyword>
<reference evidence="1" key="1">
    <citation type="submission" date="2023-03" db="EMBL/GenBank/DDBJ databases">
        <title>Massive genome expansion in bonnet fungi (Mycena s.s.) driven by repeated elements and novel gene families across ecological guilds.</title>
        <authorList>
            <consortium name="Lawrence Berkeley National Laboratory"/>
            <person name="Harder C.B."/>
            <person name="Miyauchi S."/>
            <person name="Viragh M."/>
            <person name="Kuo A."/>
            <person name="Thoen E."/>
            <person name="Andreopoulos B."/>
            <person name="Lu D."/>
            <person name="Skrede I."/>
            <person name="Drula E."/>
            <person name="Henrissat B."/>
            <person name="Morin E."/>
            <person name="Kohler A."/>
            <person name="Barry K."/>
            <person name="LaButti K."/>
            <person name="Morin E."/>
            <person name="Salamov A."/>
            <person name="Lipzen A."/>
            <person name="Mereny Z."/>
            <person name="Hegedus B."/>
            <person name="Baldrian P."/>
            <person name="Stursova M."/>
            <person name="Weitz H."/>
            <person name="Taylor A."/>
            <person name="Grigoriev I.V."/>
            <person name="Nagy L.G."/>
            <person name="Martin F."/>
            <person name="Kauserud H."/>
        </authorList>
    </citation>
    <scope>NUCLEOTIDE SEQUENCE</scope>
    <source>
        <strain evidence="1">CBHHK002</strain>
    </source>
</reference>
<dbReference type="EMBL" id="JARIHO010000022">
    <property type="protein sequence ID" value="KAJ7343851.1"/>
    <property type="molecule type" value="Genomic_DNA"/>
</dbReference>
<dbReference type="AlphaFoldDB" id="A0AAD7EP45"/>
<name>A0AAD7EP45_9AGAR</name>
<feature type="non-terminal residue" evidence="1">
    <location>
        <position position="77"/>
    </location>
</feature>
<evidence type="ECO:0000313" key="1">
    <source>
        <dbReference type="EMBL" id="KAJ7343851.1"/>
    </source>
</evidence>
<protein>
    <submittedName>
        <fullName evidence="1">Uncharacterized protein</fullName>
    </submittedName>
</protein>
<gene>
    <name evidence="1" type="ORF">DFH08DRAFT_657267</name>
</gene>
<feature type="non-terminal residue" evidence="1">
    <location>
        <position position="1"/>
    </location>
</feature>
<comment type="caution">
    <text evidence="1">The sequence shown here is derived from an EMBL/GenBank/DDBJ whole genome shotgun (WGS) entry which is preliminary data.</text>
</comment>
<proteinExistence type="predicted"/>
<accession>A0AAD7EP45</accession>
<organism evidence="1 2">
    <name type="scientific">Mycena albidolilacea</name>
    <dbReference type="NCBI Taxonomy" id="1033008"/>
    <lineage>
        <taxon>Eukaryota</taxon>
        <taxon>Fungi</taxon>
        <taxon>Dikarya</taxon>
        <taxon>Basidiomycota</taxon>
        <taxon>Agaricomycotina</taxon>
        <taxon>Agaricomycetes</taxon>
        <taxon>Agaricomycetidae</taxon>
        <taxon>Agaricales</taxon>
        <taxon>Marasmiineae</taxon>
        <taxon>Mycenaceae</taxon>
        <taxon>Mycena</taxon>
    </lineage>
</organism>
<dbReference type="Proteomes" id="UP001218218">
    <property type="component" value="Unassembled WGS sequence"/>
</dbReference>
<sequence>HYWTFDPSGLDRLTQEAAEAIGLPTVELSIETWGGRWDEHDYALIRDFHVAKGFDPDSPEAAIAMGYPLINIEKMKK</sequence>
<evidence type="ECO:0000313" key="2">
    <source>
        <dbReference type="Proteomes" id="UP001218218"/>
    </source>
</evidence>